<evidence type="ECO:0000256" key="2">
    <source>
        <dbReference type="ARBA" id="ARBA00010790"/>
    </source>
</evidence>
<keyword evidence="5" id="KW-0560">Oxidoreductase</keyword>
<evidence type="ECO:0000313" key="8">
    <source>
        <dbReference type="EMBL" id="OXM42792.1"/>
    </source>
</evidence>
<evidence type="ECO:0000259" key="7">
    <source>
        <dbReference type="Pfam" id="PF05199"/>
    </source>
</evidence>
<dbReference type="InterPro" id="IPR000172">
    <property type="entry name" value="GMC_OxRdtase_N"/>
</dbReference>
<reference evidence="8 9" key="1">
    <citation type="submission" date="2017-07" db="EMBL/GenBank/DDBJ databases">
        <title>Amycolatopsis alba DSM 44262 Genome sequencing and assembly.</title>
        <authorList>
            <person name="Kaur N."/>
            <person name="Mayilraj S."/>
        </authorList>
    </citation>
    <scope>NUCLEOTIDE SEQUENCE [LARGE SCALE GENOMIC DNA]</scope>
    <source>
        <strain evidence="8 9">DSM 44262</strain>
    </source>
</reference>
<dbReference type="AlphaFoldDB" id="A0A229R802"/>
<dbReference type="Pfam" id="PF00732">
    <property type="entry name" value="GMC_oxred_N"/>
    <property type="match status" value="1"/>
</dbReference>
<dbReference type="SUPFAM" id="SSF51905">
    <property type="entry name" value="FAD/NAD(P)-binding domain"/>
    <property type="match status" value="1"/>
</dbReference>
<gene>
    <name evidence="8" type="ORF">CFP75_41355</name>
</gene>
<evidence type="ECO:0000256" key="4">
    <source>
        <dbReference type="ARBA" id="ARBA00022827"/>
    </source>
</evidence>
<dbReference type="SUPFAM" id="SSF54373">
    <property type="entry name" value="FAD-linked reductases, C-terminal domain"/>
    <property type="match status" value="1"/>
</dbReference>
<organism evidence="8 9">
    <name type="scientific">Amycolatopsis alba DSM 44262</name>
    <dbReference type="NCBI Taxonomy" id="1125972"/>
    <lineage>
        <taxon>Bacteria</taxon>
        <taxon>Bacillati</taxon>
        <taxon>Actinomycetota</taxon>
        <taxon>Actinomycetes</taxon>
        <taxon>Pseudonocardiales</taxon>
        <taxon>Pseudonocardiaceae</taxon>
        <taxon>Amycolatopsis</taxon>
    </lineage>
</organism>
<dbReference type="RefSeq" id="WP_084702063.1">
    <property type="nucleotide sequence ID" value="NZ_NMQU01000179.1"/>
</dbReference>
<evidence type="ECO:0000313" key="9">
    <source>
        <dbReference type="Proteomes" id="UP000215563"/>
    </source>
</evidence>
<comment type="caution">
    <text evidence="8">The sequence shown here is derived from an EMBL/GenBank/DDBJ whole genome shotgun (WGS) entry which is preliminary data.</text>
</comment>
<evidence type="ECO:0000256" key="3">
    <source>
        <dbReference type="ARBA" id="ARBA00022630"/>
    </source>
</evidence>
<protein>
    <recommendedName>
        <fullName evidence="10">Choline dehydrogenase</fullName>
    </recommendedName>
</protein>
<dbReference type="PANTHER" id="PTHR42784">
    <property type="entry name" value="PYRANOSE 2-OXIDASE"/>
    <property type="match status" value="1"/>
</dbReference>
<evidence type="ECO:0000259" key="6">
    <source>
        <dbReference type="Pfam" id="PF00732"/>
    </source>
</evidence>
<dbReference type="PANTHER" id="PTHR42784:SF1">
    <property type="entry name" value="PYRANOSE 2-OXIDASE"/>
    <property type="match status" value="1"/>
</dbReference>
<evidence type="ECO:0000256" key="5">
    <source>
        <dbReference type="ARBA" id="ARBA00023002"/>
    </source>
</evidence>
<comment type="cofactor">
    <cofactor evidence="1">
        <name>FAD</name>
        <dbReference type="ChEBI" id="CHEBI:57692"/>
    </cofactor>
</comment>
<proteinExistence type="inferred from homology"/>
<feature type="domain" description="Glucose-methanol-choline oxidoreductase C-terminal" evidence="7">
    <location>
        <begin position="388"/>
        <end position="495"/>
    </location>
</feature>
<dbReference type="OrthoDB" id="9798604at2"/>
<name>A0A229R802_AMYAL</name>
<dbReference type="GO" id="GO:0050660">
    <property type="term" value="F:flavin adenine dinucleotide binding"/>
    <property type="evidence" value="ECO:0007669"/>
    <property type="project" value="InterPro"/>
</dbReference>
<dbReference type="InterPro" id="IPR051473">
    <property type="entry name" value="P2Ox-like"/>
</dbReference>
<dbReference type="Pfam" id="PF05199">
    <property type="entry name" value="GMC_oxred_C"/>
    <property type="match status" value="1"/>
</dbReference>
<keyword evidence="4" id="KW-0274">FAD</keyword>
<dbReference type="InterPro" id="IPR007867">
    <property type="entry name" value="GMC_OxRtase_C"/>
</dbReference>
<feature type="domain" description="Glucose-methanol-choline oxidoreductase N-terminal" evidence="6">
    <location>
        <begin position="211"/>
        <end position="303"/>
    </location>
</feature>
<dbReference type="Gene3D" id="3.50.50.60">
    <property type="entry name" value="FAD/NAD(P)-binding domain"/>
    <property type="match status" value="2"/>
</dbReference>
<keyword evidence="9" id="KW-1185">Reference proteome</keyword>
<sequence>MTYFGRETIDVVVVGSGLVGSTFARVLADSVPGATIEIIEAGSRLSEISGLHVRNFPTLDARDAAILTAQGHDRRVRLPISTYLPPKSGTGETGTLERPGLFSVSSLGKLPPHMEMPSVAMTSCVGGMGVLWRGSCPQPLGSEVSTLVPPEEHSDSIHQAYQLLGIPLGERPDNLTAELCSTLITRLDINQGIPPSSSIRALPIAATNSPDGTRWTGPDVILAGIAESPRSNVSIRASTHCRKVLLRGDRAVGVEVVDLESKELYQIHAQVIVLAADAFRTPQILYNSGIRPAHLGRHFNDHLQVTLQVVLSQPLQEVAAVASQQVDLGAQGCWIPFADESRPFHGQVLYGFQEDLRSERPLAVTAGISLYGRKEITGDDRVILHDTQRDIYDMPTISLHYRWTRQDRKTIDHLKLSALDIAHQLGVPSRHDPNVLPPGASLHYQGTMRMGATELESVCDAYGRVHTLSNVYVGGGGLIETSTACNPTLTAVALAHRSAKRISIEMKGGSKK</sequence>
<evidence type="ECO:0000256" key="1">
    <source>
        <dbReference type="ARBA" id="ARBA00001974"/>
    </source>
</evidence>
<keyword evidence="3" id="KW-0285">Flavoprotein</keyword>
<dbReference type="GO" id="GO:0016614">
    <property type="term" value="F:oxidoreductase activity, acting on CH-OH group of donors"/>
    <property type="evidence" value="ECO:0007669"/>
    <property type="project" value="InterPro"/>
</dbReference>
<dbReference type="InterPro" id="IPR036188">
    <property type="entry name" value="FAD/NAD-bd_sf"/>
</dbReference>
<dbReference type="Proteomes" id="UP000215563">
    <property type="component" value="Unassembled WGS sequence"/>
</dbReference>
<accession>A0A229R802</accession>
<evidence type="ECO:0008006" key="10">
    <source>
        <dbReference type="Google" id="ProtNLM"/>
    </source>
</evidence>
<comment type="similarity">
    <text evidence="2">Belongs to the GMC oxidoreductase family.</text>
</comment>
<dbReference type="EMBL" id="NMQU01000179">
    <property type="protein sequence ID" value="OXM42792.1"/>
    <property type="molecule type" value="Genomic_DNA"/>
</dbReference>